<dbReference type="InterPro" id="IPR003594">
    <property type="entry name" value="HATPase_dom"/>
</dbReference>
<evidence type="ECO:0000256" key="2">
    <source>
        <dbReference type="ARBA" id="ARBA00012438"/>
    </source>
</evidence>
<organism evidence="9 10">
    <name type="scientific">Streptomyces macrolidinus</name>
    <dbReference type="NCBI Taxonomy" id="2952607"/>
    <lineage>
        <taxon>Bacteria</taxon>
        <taxon>Bacillati</taxon>
        <taxon>Actinomycetota</taxon>
        <taxon>Actinomycetes</taxon>
        <taxon>Kitasatosporales</taxon>
        <taxon>Streptomycetaceae</taxon>
        <taxon>Streptomyces</taxon>
    </lineage>
</organism>
<evidence type="ECO:0000256" key="3">
    <source>
        <dbReference type="ARBA" id="ARBA00022553"/>
    </source>
</evidence>
<keyword evidence="7" id="KW-0472">Membrane</keyword>
<keyword evidence="7" id="KW-1133">Transmembrane helix</keyword>
<dbReference type="Pfam" id="PF02518">
    <property type="entry name" value="HATPase_c"/>
    <property type="match status" value="1"/>
</dbReference>
<evidence type="ECO:0000256" key="5">
    <source>
        <dbReference type="ARBA" id="ARBA00022777"/>
    </source>
</evidence>
<evidence type="ECO:0000256" key="6">
    <source>
        <dbReference type="SAM" id="MobiDB-lite"/>
    </source>
</evidence>
<evidence type="ECO:0000256" key="4">
    <source>
        <dbReference type="ARBA" id="ARBA00022679"/>
    </source>
</evidence>
<dbReference type="SUPFAM" id="SSF55874">
    <property type="entry name" value="ATPase domain of HSP90 chaperone/DNA topoisomerase II/histidine kinase"/>
    <property type="match status" value="1"/>
</dbReference>
<feature type="region of interest" description="Disordered" evidence="6">
    <location>
        <begin position="498"/>
        <end position="579"/>
    </location>
</feature>
<evidence type="ECO:0000256" key="7">
    <source>
        <dbReference type="SAM" id="Phobius"/>
    </source>
</evidence>
<reference evidence="9 10" key="1">
    <citation type="submission" date="2022-05" db="EMBL/GenBank/DDBJ databases">
        <title>Streptomyces sp. nov. RY43-2 isolated from soil of a peat swamp forest.</title>
        <authorList>
            <person name="Kanchanasin P."/>
            <person name="Tanasupawat S."/>
            <person name="Phongsopitanun W."/>
        </authorList>
    </citation>
    <scope>NUCLEOTIDE SEQUENCE [LARGE SCALE GENOMIC DNA]</scope>
    <source>
        <strain evidence="9 10">RY43-2</strain>
    </source>
</reference>
<gene>
    <name evidence="9" type="ORF">NGF19_12740</name>
</gene>
<dbReference type="RefSeq" id="WP_252424946.1">
    <property type="nucleotide sequence ID" value="NZ_JAMWMR010000008.1"/>
</dbReference>
<feature type="compositionally biased region" description="Low complexity" evidence="6">
    <location>
        <begin position="431"/>
        <end position="442"/>
    </location>
</feature>
<dbReference type="SMART" id="SM00387">
    <property type="entry name" value="HATPase_c"/>
    <property type="match status" value="1"/>
</dbReference>
<keyword evidence="3" id="KW-0597">Phosphoprotein</keyword>
<feature type="compositionally biased region" description="Basic and acidic residues" evidence="6">
    <location>
        <begin position="566"/>
        <end position="579"/>
    </location>
</feature>
<accession>A0ABT0ZDI3</accession>
<feature type="region of interest" description="Disordered" evidence="6">
    <location>
        <begin position="412"/>
        <end position="467"/>
    </location>
</feature>
<proteinExistence type="predicted"/>
<protein>
    <recommendedName>
        <fullName evidence="2">histidine kinase</fullName>
        <ecNumber evidence="2">2.7.13.3</ecNumber>
    </recommendedName>
</protein>
<dbReference type="PANTHER" id="PTHR45436">
    <property type="entry name" value="SENSOR HISTIDINE KINASE YKOH"/>
    <property type="match status" value="1"/>
</dbReference>
<dbReference type="EMBL" id="JAMWMR010000008">
    <property type="protein sequence ID" value="MCN9241650.1"/>
    <property type="molecule type" value="Genomic_DNA"/>
</dbReference>
<dbReference type="GO" id="GO:0005524">
    <property type="term" value="F:ATP binding"/>
    <property type="evidence" value="ECO:0007669"/>
    <property type="project" value="UniProtKB-KW"/>
</dbReference>
<dbReference type="EC" id="2.7.13.3" evidence="2"/>
<keyword evidence="5" id="KW-0418">Kinase</keyword>
<keyword evidence="4" id="KW-0808">Transferase</keyword>
<comment type="caution">
    <text evidence="9">The sequence shown here is derived from an EMBL/GenBank/DDBJ whole genome shotgun (WGS) entry which is preliminary data.</text>
</comment>
<keyword evidence="9" id="KW-0067">ATP-binding</keyword>
<dbReference type="Proteomes" id="UP001523219">
    <property type="component" value="Unassembled WGS sequence"/>
</dbReference>
<dbReference type="PANTHER" id="PTHR45436:SF5">
    <property type="entry name" value="SENSOR HISTIDINE KINASE TRCS"/>
    <property type="match status" value="1"/>
</dbReference>
<evidence type="ECO:0000313" key="9">
    <source>
        <dbReference type="EMBL" id="MCN9241650.1"/>
    </source>
</evidence>
<feature type="transmembrane region" description="Helical" evidence="7">
    <location>
        <begin position="39"/>
        <end position="60"/>
    </location>
</feature>
<dbReference type="InterPro" id="IPR036890">
    <property type="entry name" value="HATPase_C_sf"/>
</dbReference>
<keyword evidence="9" id="KW-0547">Nucleotide-binding</keyword>
<feature type="transmembrane region" description="Helical" evidence="7">
    <location>
        <begin position="72"/>
        <end position="95"/>
    </location>
</feature>
<keyword evidence="10" id="KW-1185">Reference proteome</keyword>
<evidence type="ECO:0000313" key="10">
    <source>
        <dbReference type="Proteomes" id="UP001523219"/>
    </source>
</evidence>
<evidence type="ECO:0000259" key="8">
    <source>
        <dbReference type="SMART" id="SM00387"/>
    </source>
</evidence>
<keyword evidence="7" id="KW-0812">Transmembrane</keyword>
<name>A0ABT0ZDI3_9ACTN</name>
<sequence>MSHLRAPAARADRQEGGRHGRPVAHPLPSPSRTRIRSRLLRLAILPSLATALSAGAAVLFAVLSTDLRPTPLLWAVLAGACAVTAAGIVTAALAAGRTARSVAEGLDALRGAAARDEAELPALVEALRRGEAPPVRKRRAEPAAEADEFTLLAAELARAQDSAVAAVVQAARLSSQAGSEQKLAVFGTLAQRLQPLVHQGISILDELERDTECPDLLKDLFRVDHVATRIRRHAENLTMLGGAESRRRWSKPVPMTEVLRSAIAEIDEYERVRLVPPTEGALRGHAVADVSHLVAELVENATVFSAPHTQVLLRASLVTSGLAVEVEDRGPGMPADEQNRVNALLADPDQVNAADLLADGRIGLYVVARLAQRYGIQVQVRTNIYGGVQAVLVVPQGLLGAAAPALSESVTPVAPQGRTAGGTGSLGVPVTTGGQEAETTGTHPVPPLPEEHEPSPPPVRDADCPQQDPVEVTPAILAEATLADDLLGKPLLPRRRAQEYSAPVFEDAPAPRLGPDPDRPRAPYLEPEPEPVTTADPHLEPAIAPTPYPESPRLGLPSGAAPAYRTEPRAWRVPHHEAP</sequence>
<dbReference type="InterPro" id="IPR050428">
    <property type="entry name" value="TCS_sensor_his_kinase"/>
</dbReference>
<evidence type="ECO:0000256" key="1">
    <source>
        <dbReference type="ARBA" id="ARBA00000085"/>
    </source>
</evidence>
<feature type="region of interest" description="Disordered" evidence="6">
    <location>
        <begin position="1"/>
        <end position="31"/>
    </location>
</feature>
<feature type="domain" description="Histidine kinase/HSP90-like ATPase" evidence="8">
    <location>
        <begin position="285"/>
        <end position="398"/>
    </location>
</feature>
<comment type="catalytic activity">
    <reaction evidence="1">
        <text>ATP + protein L-histidine = ADP + protein N-phospho-L-histidine.</text>
        <dbReference type="EC" id="2.7.13.3"/>
    </reaction>
</comment>
<dbReference type="Gene3D" id="3.30.565.10">
    <property type="entry name" value="Histidine kinase-like ATPase, C-terminal domain"/>
    <property type="match status" value="1"/>
</dbReference>